<dbReference type="Pfam" id="PF07538">
    <property type="entry name" value="ChW"/>
    <property type="match status" value="2"/>
</dbReference>
<dbReference type="RefSeq" id="WP_202989858.1">
    <property type="nucleotide sequence ID" value="NZ_JAENHO010000001.1"/>
</dbReference>
<evidence type="ECO:0000256" key="1">
    <source>
        <dbReference type="SAM" id="SignalP"/>
    </source>
</evidence>
<sequence>MAKLVNFFRTAAMVSLTLTAISLPVAGGSASAAPVAPPAPQAVVKAPLLSPAAKMQMRRDRTTVCVNAHVQNVGWQGWRCSTNRKPAIAGTVGRSLRLEALAISTMRPGGVCAQAHVQDQGWQRSKCTGRAGNVAIGTQGRSLRMEALRLSTRTPLCAQAHVATVGWQKLECSRRAGQIQVGTVGRSLSIEALRVLA</sequence>
<dbReference type="Proteomes" id="UP000598996">
    <property type="component" value="Unassembled WGS sequence"/>
</dbReference>
<evidence type="ECO:0008006" key="4">
    <source>
        <dbReference type="Google" id="ProtNLM"/>
    </source>
</evidence>
<name>A0ABS1VIF5_9ACTN</name>
<comment type="caution">
    <text evidence="2">The sequence shown here is derived from an EMBL/GenBank/DDBJ whole genome shotgun (WGS) entry which is preliminary data.</text>
</comment>
<gene>
    <name evidence="2" type="ORF">JKJ07_04230</name>
</gene>
<keyword evidence="3" id="KW-1185">Reference proteome</keyword>
<accession>A0ABS1VIF5</accession>
<dbReference type="SMART" id="SM00728">
    <property type="entry name" value="ChW"/>
    <property type="match status" value="2"/>
</dbReference>
<reference evidence="2 3" key="1">
    <citation type="submission" date="2021-01" db="EMBL/GenBank/DDBJ databases">
        <title>Actinoplanes sp. nov. LDG1-01 isolated from lichen.</title>
        <authorList>
            <person name="Saeng-In P."/>
            <person name="Phongsopitanun W."/>
            <person name="Kanchanasin P."/>
            <person name="Yuki M."/>
            <person name="Kudo T."/>
            <person name="Ohkuma M."/>
            <person name="Tanasupawat S."/>
        </authorList>
    </citation>
    <scope>NUCLEOTIDE SEQUENCE [LARGE SCALE GENOMIC DNA]</scope>
    <source>
        <strain evidence="2 3">LDG1-01</strain>
    </source>
</reference>
<feature type="signal peptide" evidence="1">
    <location>
        <begin position="1"/>
        <end position="32"/>
    </location>
</feature>
<feature type="chain" id="PRO_5045716510" description="Hydrophobic W protein" evidence="1">
    <location>
        <begin position="33"/>
        <end position="197"/>
    </location>
</feature>
<organism evidence="2 3">
    <name type="scientific">Paractinoplanes lichenicola</name>
    <dbReference type="NCBI Taxonomy" id="2802976"/>
    <lineage>
        <taxon>Bacteria</taxon>
        <taxon>Bacillati</taxon>
        <taxon>Actinomycetota</taxon>
        <taxon>Actinomycetes</taxon>
        <taxon>Micromonosporales</taxon>
        <taxon>Micromonosporaceae</taxon>
        <taxon>Paractinoplanes</taxon>
    </lineage>
</organism>
<evidence type="ECO:0000313" key="3">
    <source>
        <dbReference type="Proteomes" id="UP000598996"/>
    </source>
</evidence>
<protein>
    <recommendedName>
        <fullName evidence="4">Hydrophobic W protein</fullName>
    </recommendedName>
</protein>
<dbReference type="InterPro" id="IPR006637">
    <property type="entry name" value="ChW"/>
</dbReference>
<proteinExistence type="predicted"/>
<keyword evidence="1" id="KW-0732">Signal</keyword>
<evidence type="ECO:0000313" key="2">
    <source>
        <dbReference type="EMBL" id="MBL7253512.1"/>
    </source>
</evidence>
<dbReference type="EMBL" id="JAENHO010000001">
    <property type="protein sequence ID" value="MBL7253512.1"/>
    <property type="molecule type" value="Genomic_DNA"/>
</dbReference>